<dbReference type="GO" id="GO:0005975">
    <property type="term" value="P:carbohydrate metabolic process"/>
    <property type="evidence" value="ECO:0007669"/>
    <property type="project" value="InterPro"/>
</dbReference>
<evidence type="ECO:0000313" key="3">
    <source>
        <dbReference type="Proteomes" id="UP000198863"/>
    </source>
</evidence>
<dbReference type="Gene3D" id="3.20.20.370">
    <property type="entry name" value="Glycoside hydrolase/deacetylase"/>
    <property type="match status" value="1"/>
</dbReference>
<dbReference type="EMBL" id="FNCF01000006">
    <property type="protein sequence ID" value="SDG90237.1"/>
    <property type="molecule type" value="Genomic_DNA"/>
</dbReference>
<dbReference type="RefSeq" id="WP_091067179.1">
    <property type="nucleotide sequence ID" value="NZ_FNCF01000006.1"/>
</dbReference>
<name>A0A1G7Y1F8_9ACTN</name>
<evidence type="ECO:0008006" key="4">
    <source>
        <dbReference type="Google" id="ProtNLM"/>
    </source>
</evidence>
<reference evidence="3" key="1">
    <citation type="submission" date="2016-10" db="EMBL/GenBank/DDBJ databases">
        <authorList>
            <person name="Varghese N."/>
            <person name="Submissions S."/>
        </authorList>
    </citation>
    <scope>NUCLEOTIDE SEQUENCE [LARGE SCALE GENOMIC DNA]</scope>
    <source>
        <strain evidence="3">DSM 44526</strain>
    </source>
</reference>
<protein>
    <recommendedName>
        <fullName evidence="4">Polysaccharide deacetylase</fullName>
    </recommendedName>
</protein>
<dbReference type="Proteomes" id="UP000198863">
    <property type="component" value="Unassembled WGS sequence"/>
</dbReference>
<organism evidence="2 3">
    <name type="scientific">Klenkia brasiliensis</name>
    <dbReference type="NCBI Taxonomy" id="333142"/>
    <lineage>
        <taxon>Bacteria</taxon>
        <taxon>Bacillati</taxon>
        <taxon>Actinomycetota</taxon>
        <taxon>Actinomycetes</taxon>
        <taxon>Geodermatophilales</taxon>
        <taxon>Geodermatophilaceae</taxon>
        <taxon>Klenkia</taxon>
    </lineage>
</organism>
<sequence length="368" mass="37990">MATDDELLAAARAVAAEDEDRAGVAMLVALLDRTGTATTGTPDPADRALAADVRRAWAVLRAADPDTTVQDALAALALLRLRPGAPGIGSSTPADGLAGPGGASDTPSRRAAQAAGAGAAQGDGAGLAAWRPDDTGRPGASARDAEAAVVVDAVLHGRHLRVVNWHNTPASHADELRRELTWYAQRFSPVTEADLHAALDTGRWADPRPGVVPAFFDGFASAAQVAAPLCEELGLVGWFYPPTEFLDCPPDQQRAFAAEHDLGVLDEDLPGDAALAMTWDDLADLAGRHVVCGHSATHASSASVRTPADVDRQVLAPLARLTEVIGRRPAGWAWLGGTPFDPAAPGDAAVAAAGVRLWTSNAAVQRLA</sequence>
<keyword evidence="3" id="KW-1185">Reference proteome</keyword>
<evidence type="ECO:0000256" key="1">
    <source>
        <dbReference type="SAM" id="MobiDB-lite"/>
    </source>
</evidence>
<feature type="region of interest" description="Disordered" evidence="1">
    <location>
        <begin position="89"/>
        <end position="143"/>
    </location>
</feature>
<dbReference type="OrthoDB" id="9782872at2"/>
<gene>
    <name evidence="2" type="ORF">SAMN05660324_3885</name>
</gene>
<proteinExistence type="predicted"/>
<accession>A0A1G7Y1F8</accession>
<dbReference type="AlphaFoldDB" id="A0A1G7Y1F8"/>
<dbReference type="InterPro" id="IPR011330">
    <property type="entry name" value="Glyco_hydro/deAcase_b/a-brl"/>
</dbReference>
<dbReference type="SUPFAM" id="SSF88713">
    <property type="entry name" value="Glycoside hydrolase/deacetylase"/>
    <property type="match status" value="1"/>
</dbReference>
<evidence type="ECO:0000313" key="2">
    <source>
        <dbReference type="EMBL" id="SDG90237.1"/>
    </source>
</evidence>